<keyword evidence="2 3" id="KW-0808">Transferase</keyword>
<dbReference type="InterPro" id="IPR051199">
    <property type="entry name" value="LPS_LOS_Heptosyltrfase"/>
</dbReference>
<dbReference type="GO" id="GO:0008713">
    <property type="term" value="F:ADP-heptose-lipopolysaccharide heptosyltransferase activity"/>
    <property type="evidence" value="ECO:0007669"/>
    <property type="project" value="TreeGrafter"/>
</dbReference>
<dbReference type="EMBL" id="LWBP01000089">
    <property type="protein sequence ID" value="OQP64582.1"/>
    <property type="molecule type" value="Genomic_DNA"/>
</dbReference>
<evidence type="ECO:0000256" key="1">
    <source>
        <dbReference type="ARBA" id="ARBA00022676"/>
    </source>
</evidence>
<dbReference type="PANTHER" id="PTHR30160">
    <property type="entry name" value="TETRAACYLDISACCHARIDE 4'-KINASE-RELATED"/>
    <property type="match status" value="1"/>
</dbReference>
<accession>A0A1V9G1Y3</accession>
<keyword evidence="1" id="KW-0328">Glycosyltransferase</keyword>
<dbReference type="InterPro" id="IPR002201">
    <property type="entry name" value="Glyco_trans_9"/>
</dbReference>
<dbReference type="PANTHER" id="PTHR30160:SF1">
    <property type="entry name" value="LIPOPOLYSACCHARIDE 1,2-N-ACETYLGLUCOSAMINETRANSFERASE-RELATED"/>
    <property type="match status" value="1"/>
</dbReference>
<dbReference type="CDD" id="cd03789">
    <property type="entry name" value="GT9_LPS_heptosyltransferase"/>
    <property type="match status" value="1"/>
</dbReference>
<dbReference type="SUPFAM" id="SSF53756">
    <property type="entry name" value="UDP-Glycosyltransferase/glycogen phosphorylase"/>
    <property type="match status" value="1"/>
</dbReference>
<evidence type="ECO:0000313" key="3">
    <source>
        <dbReference type="EMBL" id="OQP64582.1"/>
    </source>
</evidence>
<organism evidence="3 4">
    <name type="scientific">Niastella populi</name>
    <dbReference type="NCBI Taxonomy" id="550983"/>
    <lineage>
        <taxon>Bacteria</taxon>
        <taxon>Pseudomonadati</taxon>
        <taxon>Bacteroidota</taxon>
        <taxon>Chitinophagia</taxon>
        <taxon>Chitinophagales</taxon>
        <taxon>Chitinophagaceae</taxon>
        <taxon>Niastella</taxon>
    </lineage>
</organism>
<dbReference type="AlphaFoldDB" id="A0A1V9G1Y3"/>
<dbReference type="STRING" id="550983.A4R26_16160"/>
<dbReference type="GO" id="GO:0005829">
    <property type="term" value="C:cytosol"/>
    <property type="evidence" value="ECO:0007669"/>
    <property type="project" value="TreeGrafter"/>
</dbReference>
<proteinExistence type="predicted"/>
<evidence type="ECO:0000313" key="4">
    <source>
        <dbReference type="Proteomes" id="UP000192276"/>
    </source>
</evidence>
<dbReference type="RefSeq" id="WP_081163573.1">
    <property type="nucleotide sequence ID" value="NZ_LWBP01000089.1"/>
</dbReference>
<protein>
    <submittedName>
        <fullName evidence="3">Heptosyltransferase</fullName>
    </submittedName>
</protein>
<keyword evidence="4" id="KW-1185">Reference proteome</keyword>
<dbReference type="Pfam" id="PF01075">
    <property type="entry name" value="Glyco_transf_9"/>
    <property type="match status" value="1"/>
</dbReference>
<dbReference type="OrthoDB" id="9768048at2"/>
<evidence type="ECO:0000256" key="2">
    <source>
        <dbReference type="ARBA" id="ARBA00022679"/>
    </source>
</evidence>
<sequence>MNFLIIQTAFIGDVVLATGIVEKLHRHFPDAKIDFLVRKGNEGLLHNHPYLNEVLIWDKKNGKLTNLWKMLGIIRKRRYDKVINVQRFAATGILTAFSGARETIGFDKNPFSWAFSKKIKHVISDVQHPIHEVDRNNELISAFTNDEVMKPHLYPSAQDTAAVQGYKKHPYITISPASVWFTKQFPKDKWIAFAKEIPANYTIYLLGAPNDVPLAEEIRAGGITATVVNLCGKLSFLQSAALMKEAVMNYVNDSAPMHFASSVNAPVTAVYCSTLPSFGFGPLSDKRFIVEIQEPLACRPCGLHGRPACPLGHFKCAYGISSGQLVERLRS</sequence>
<dbReference type="Gene3D" id="3.40.50.2000">
    <property type="entry name" value="Glycogen Phosphorylase B"/>
    <property type="match status" value="2"/>
</dbReference>
<dbReference type="GO" id="GO:0009244">
    <property type="term" value="P:lipopolysaccharide core region biosynthetic process"/>
    <property type="evidence" value="ECO:0007669"/>
    <property type="project" value="TreeGrafter"/>
</dbReference>
<gene>
    <name evidence="3" type="ORF">A4R26_16160</name>
</gene>
<reference evidence="4" key="1">
    <citation type="submission" date="2016-04" db="EMBL/GenBank/DDBJ databases">
        <authorList>
            <person name="Chen L."/>
            <person name="Zhuang W."/>
            <person name="Wang G."/>
        </authorList>
    </citation>
    <scope>NUCLEOTIDE SEQUENCE [LARGE SCALE GENOMIC DNA]</scope>
    <source>
        <strain evidence="4">208</strain>
    </source>
</reference>
<dbReference type="Proteomes" id="UP000192276">
    <property type="component" value="Unassembled WGS sequence"/>
</dbReference>
<comment type="caution">
    <text evidence="3">The sequence shown here is derived from an EMBL/GenBank/DDBJ whole genome shotgun (WGS) entry which is preliminary data.</text>
</comment>
<name>A0A1V9G1Y3_9BACT</name>